<feature type="compositionally biased region" description="Polar residues" evidence="1">
    <location>
        <begin position="35"/>
        <end position="50"/>
    </location>
</feature>
<reference evidence="2" key="1">
    <citation type="journal article" date="2015" name="J. Virol.">
        <title>Genomic and Proteomic Analyses Indicate that Banchine and Campoplegine Polydnaviruses Have Similar, if Not Identical, Viral Ancestors.</title>
        <authorList>
            <person name="Beliveau C."/>
            <person name="Cohen A."/>
            <person name="Stewart D."/>
            <person name="Periquet G."/>
            <person name="Djoumad A."/>
            <person name="Kuhn L."/>
            <person name="Stoltz D."/>
            <person name="Volkoff A.-N."/>
            <person name="Herniou E."/>
            <person name="Drezen J.-M."/>
            <person name="Cusson M."/>
        </authorList>
    </citation>
    <scope>NUCLEOTIDE SEQUENCE</scope>
</reference>
<feature type="compositionally biased region" description="Polar residues" evidence="1">
    <location>
        <begin position="115"/>
        <end position="127"/>
    </location>
</feature>
<gene>
    <name evidence="2" type="primary">NLb</name>
</gene>
<proteinExistence type="predicted"/>
<feature type="region of interest" description="Disordered" evidence="1">
    <location>
        <begin position="1"/>
        <end position="73"/>
    </location>
</feature>
<feature type="region of interest" description="Disordered" evidence="1">
    <location>
        <begin position="109"/>
        <end position="164"/>
    </location>
</feature>
<feature type="compositionally biased region" description="Acidic residues" evidence="1">
    <location>
        <begin position="17"/>
        <end position="31"/>
    </location>
</feature>
<feature type="compositionally biased region" description="Low complexity" evidence="1">
    <location>
        <begin position="134"/>
        <end position="156"/>
    </location>
</feature>
<name>A0A0F6Q757_9HYME</name>
<evidence type="ECO:0000313" key="2">
    <source>
        <dbReference type="EMBL" id="AKD28082.1"/>
    </source>
</evidence>
<sequence>MSDEDSRDYLDASPPDEAIDDEAELSSDNDDSYPRLNNDNDTSKVWTNDGDTLANDDKSVLPVAADKQEDSTLESITNDAELEAVIAAYKRKRKAAECKRSVDASIKGDNKVSKKNTLTNSREQGTMSKRKLSASRSSDIGASSLSPSSSSCVAKSTGRSRDSVKIKTKNNELLGTKIGLELNAMNIDRQPKKVNVEQQQSKSCDSEQTTKSKCRSMEITDDLSTTSTPSKKQRSSSTEVHKTTTCEMMIDEPECNENATTVTNVEVTNLWLQILATDFKCDEYKCLLMKNEFSAKQACALQRSLINVCNKIESTYKCNDRFMKTHKCVECEFSISHQCMPVEYLQYVPSAIDLTEIGAITPKDTFMCICKFGFYHAHSAGKCQELGNKLVAKNNVTRLLEHNRTVKVSCPRCRMSIVMRSRNSDVCSDFTQWQSLDGANRKTFFSSIENRLGNCKNNRPYMDELYTCQRQCCLVFHRCKTPQEQEDKGFANSPMP</sequence>
<feature type="region of interest" description="Disordered" evidence="1">
    <location>
        <begin position="192"/>
        <end position="242"/>
    </location>
</feature>
<accession>A0A0F6Q757</accession>
<feature type="compositionally biased region" description="Polar residues" evidence="1">
    <location>
        <begin position="222"/>
        <end position="238"/>
    </location>
</feature>
<protein>
    <submittedName>
        <fullName evidence="2">N-like protein</fullName>
    </submittedName>
</protein>
<organism evidence="2">
    <name type="scientific">Glypta fumiferanae</name>
    <dbReference type="NCBI Taxonomy" id="389681"/>
    <lineage>
        <taxon>Eukaryota</taxon>
        <taxon>Metazoa</taxon>
        <taxon>Ecdysozoa</taxon>
        <taxon>Arthropoda</taxon>
        <taxon>Hexapoda</taxon>
        <taxon>Insecta</taxon>
        <taxon>Pterygota</taxon>
        <taxon>Neoptera</taxon>
        <taxon>Endopterygota</taxon>
        <taxon>Hymenoptera</taxon>
        <taxon>Apocrita</taxon>
        <taxon>Ichneumonoidea</taxon>
        <taxon>Ichneumonidae</taxon>
        <taxon>Banchinae</taxon>
        <taxon>Glypta</taxon>
    </lineage>
</organism>
<evidence type="ECO:0000256" key="1">
    <source>
        <dbReference type="SAM" id="MobiDB-lite"/>
    </source>
</evidence>
<feature type="compositionally biased region" description="Basic and acidic residues" evidence="1">
    <location>
        <begin position="204"/>
        <end position="218"/>
    </location>
</feature>
<dbReference type="EMBL" id="KP706798">
    <property type="protein sequence ID" value="AKD28082.1"/>
    <property type="molecule type" value="Genomic_DNA"/>
</dbReference>
<dbReference type="AlphaFoldDB" id="A0A0F6Q757"/>